<dbReference type="RefSeq" id="WP_184370409.1">
    <property type="nucleotide sequence ID" value="NZ_BAAAKM010000067.1"/>
</dbReference>
<feature type="transmembrane region" description="Helical" evidence="1">
    <location>
        <begin position="63"/>
        <end position="86"/>
    </location>
</feature>
<sequence length="154" mass="15891">MNTRAKPGSVVTVLVLLILIAVYQIFYGLFSLVGAAAIESGALDDMLPPGQAEQMEELGEYVWAAYLGAAFALAYGIAAVVLAVLVGKGRPQARTASIGVNAAAGVIILALLIAPAYSLGAIISALFAFTVVALLYNRSAKEYFTARAADPVVG</sequence>
<feature type="transmembrane region" description="Helical" evidence="1">
    <location>
        <begin position="93"/>
        <end position="113"/>
    </location>
</feature>
<name>A0A840WER8_9ACTN</name>
<keyword evidence="1" id="KW-0812">Transmembrane</keyword>
<evidence type="ECO:0000313" key="3">
    <source>
        <dbReference type="Proteomes" id="UP000579647"/>
    </source>
</evidence>
<evidence type="ECO:0000313" key="2">
    <source>
        <dbReference type="EMBL" id="MBB5495479.1"/>
    </source>
</evidence>
<organism evidence="2 3">
    <name type="scientific">Nocardiopsis metallicus</name>
    <dbReference type="NCBI Taxonomy" id="179819"/>
    <lineage>
        <taxon>Bacteria</taxon>
        <taxon>Bacillati</taxon>
        <taxon>Actinomycetota</taxon>
        <taxon>Actinomycetes</taxon>
        <taxon>Streptosporangiales</taxon>
        <taxon>Nocardiopsidaceae</taxon>
        <taxon>Nocardiopsis</taxon>
    </lineage>
</organism>
<feature type="transmembrane region" description="Helical" evidence="1">
    <location>
        <begin position="12"/>
        <end position="38"/>
    </location>
</feature>
<reference evidence="2 3" key="1">
    <citation type="submission" date="2020-08" db="EMBL/GenBank/DDBJ databases">
        <title>Sequencing the genomes of 1000 actinobacteria strains.</title>
        <authorList>
            <person name="Klenk H.-P."/>
        </authorList>
    </citation>
    <scope>NUCLEOTIDE SEQUENCE [LARGE SCALE GENOMIC DNA]</scope>
    <source>
        <strain evidence="2 3">DSM 44598</strain>
    </source>
</reference>
<dbReference type="Proteomes" id="UP000579647">
    <property type="component" value="Unassembled WGS sequence"/>
</dbReference>
<keyword evidence="1" id="KW-1133">Transmembrane helix</keyword>
<accession>A0A840WER8</accession>
<keyword evidence="1" id="KW-0472">Membrane</keyword>
<proteinExistence type="predicted"/>
<dbReference type="EMBL" id="JACHDO010000001">
    <property type="protein sequence ID" value="MBB5495479.1"/>
    <property type="molecule type" value="Genomic_DNA"/>
</dbReference>
<feature type="transmembrane region" description="Helical" evidence="1">
    <location>
        <begin position="119"/>
        <end position="137"/>
    </location>
</feature>
<keyword evidence="3" id="KW-1185">Reference proteome</keyword>
<gene>
    <name evidence="2" type="ORF">HNR07_006616</name>
</gene>
<dbReference type="AlphaFoldDB" id="A0A840WER8"/>
<protein>
    <submittedName>
        <fullName evidence="2">ABC-type antimicrobial peptide transport system permease subunit</fullName>
    </submittedName>
</protein>
<evidence type="ECO:0000256" key="1">
    <source>
        <dbReference type="SAM" id="Phobius"/>
    </source>
</evidence>
<comment type="caution">
    <text evidence="2">The sequence shown here is derived from an EMBL/GenBank/DDBJ whole genome shotgun (WGS) entry which is preliminary data.</text>
</comment>